<keyword evidence="1" id="KW-0812">Transmembrane</keyword>
<protein>
    <recommendedName>
        <fullName evidence="4">LVIVD repeat protein</fullName>
    </recommendedName>
</protein>
<sequence length="608" mass="63753">MSTSKGQVLIELIIGFGIATIVLSSIVLLLIGAREAKERSANILSAETASIFQTEALRSVREAGWNNLQNGTYHIEKSGTSWSLISGSQTGCEHCAAIIIADACRQNNVLADCPTGTVDPSTKKITVSVTWELFFGGGVEKTFYLTRYLANTTWNQTTMVDFNTGTTTNTVVTNNNGGEVQLAPSAGGNWNNPQVIATRDLSGTADANDVFVDNNRAYIVTLTRTGADFFIYDITNPNNPSLLGSLDLASNGYGVVVSGNYAYVATSHDTRELTIINVSNPSAPTITGSFNAPTTTDGRGVAVSGSTAYLITNDNTTAPGYEFYSIDVSNPTAPSQIGGLNLGSAARDVFVSGSYAYIASTANNQELQVIDITEPATPTLAGSFNSPGSSDGTSVYVVGNTAYITDARLNILNVTNPASVSLIGFYNAPGTPYGVFVSGNFAFLGHSQAGSQFKVIDITNPSSPIQFGSANLGGSGFGVFVVGDYAYLATASDTAEFQVIQGGLGAFQTAGTFESATFDATNIVGFNYLTWAATEPAGTNVQFQVATNNDAATWNFVGPDGTSATFYEVPAAIPLSAVSGRYFRFQAFLSGNGSVTPILEDLTINYSP</sequence>
<evidence type="ECO:0008006" key="4">
    <source>
        <dbReference type="Google" id="ProtNLM"/>
    </source>
</evidence>
<name>A0A1G1WJA3_9BACT</name>
<organism evidence="2 3">
    <name type="scientific">Candidatus Woykebacteria bacterium RIFCSPHIGHO2_01_FULL_39_12</name>
    <dbReference type="NCBI Taxonomy" id="1802599"/>
    <lineage>
        <taxon>Bacteria</taxon>
        <taxon>Candidatus Woykeibacteriota</taxon>
    </lineage>
</organism>
<dbReference type="InterPro" id="IPR015943">
    <property type="entry name" value="WD40/YVTN_repeat-like_dom_sf"/>
</dbReference>
<dbReference type="InterPro" id="IPR013211">
    <property type="entry name" value="LVIVD"/>
</dbReference>
<reference evidence="2 3" key="1">
    <citation type="journal article" date="2016" name="Nat. Commun.">
        <title>Thousands of microbial genomes shed light on interconnected biogeochemical processes in an aquifer system.</title>
        <authorList>
            <person name="Anantharaman K."/>
            <person name="Brown C.T."/>
            <person name="Hug L.A."/>
            <person name="Sharon I."/>
            <person name="Castelle C.J."/>
            <person name="Probst A.J."/>
            <person name="Thomas B.C."/>
            <person name="Singh A."/>
            <person name="Wilkins M.J."/>
            <person name="Karaoz U."/>
            <person name="Brodie E.L."/>
            <person name="Williams K.H."/>
            <person name="Hubbard S.S."/>
            <person name="Banfield J.F."/>
        </authorList>
    </citation>
    <scope>NUCLEOTIDE SEQUENCE [LARGE SCALE GENOMIC DNA]</scope>
</reference>
<proteinExistence type="predicted"/>
<comment type="caution">
    <text evidence="2">The sequence shown here is derived from an EMBL/GenBank/DDBJ whole genome shotgun (WGS) entry which is preliminary data.</text>
</comment>
<dbReference type="Gene3D" id="2.130.10.10">
    <property type="entry name" value="YVTN repeat-like/Quinoprotein amine dehydrogenase"/>
    <property type="match status" value="1"/>
</dbReference>
<dbReference type="EMBL" id="MHCV01000011">
    <property type="protein sequence ID" value="OGY27805.1"/>
    <property type="molecule type" value="Genomic_DNA"/>
</dbReference>
<dbReference type="AlphaFoldDB" id="A0A1G1WJA3"/>
<accession>A0A1G1WJA3</accession>
<keyword evidence="1" id="KW-0472">Membrane</keyword>
<dbReference type="SUPFAM" id="SSF75011">
    <property type="entry name" value="3-carboxy-cis,cis-mucoante lactonizing enzyme"/>
    <property type="match status" value="1"/>
</dbReference>
<evidence type="ECO:0000313" key="2">
    <source>
        <dbReference type="EMBL" id="OGY27805.1"/>
    </source>
</evidence>
<evidence type="ECO:0000256" key="1">
    <source>
        <dbReference type="SAM" id="Phobius"/>
    </source>
</evidence>
<keyword evidence="1" id="KW-1133">Transmembrane helix</keyword>
<dbReference type="Pfam" id="PF08309">
    <property type="entry name" value="LVIVD"/>
    <property type="match status" value="6"/>
</dbReference>
<feature type="transmembrane region" description="Helical" evidence="1">
    <location>
        <begin position="12"/>
        <end position="33"/>
    </location>
</feature>
<dbReference type="Proteomes" id="UP000177900">
    <property type="component" value="Unassembled WGS sequence"/>
</dbReference>
<evidence type="ECO:0000313" key="3">
    <source>
        <dbReference type="Proteomes" id="UP000177900"/>
    </source>
</evidence>
<gene>
    <name evidence="2" type="ORF">A2864_02880</name>
</gene>